<dbReference type="InParanoid" id="D8RWD1"/>
<dbReference type="InterPro" id="IPR018639">
    <property type="entry name" value="DUF2062"/>
</dbReference>
<dbReference type="EMBL" id="GL377592">
    <property type="protein sequence ID" value="EFJ23524.1"/>
    <property type="molecule type" value="Genomic_DNA"/>
</dbReference>
<keyword evidence="4" id="KW-1185">Reference proteome</keyword>
<evidence type="ECO:0000313" key="4">
    <source>
        <dbReference type="Proteomes" id="UP000001514"/>
    </source>
</evidence>
<keyword evidence="1" id="KW-0812">Transmembrane</keyword>
<dbReference type="PANTHER" id="PTHR35102">
    <property type="entry name" value="E3 UBIQUITIN-PROTEIN LIGASE"/>
    <property type="match status" value="1"/>
</dbReference>
<dbReference type="PANTHER" id="PTHR35102:SF1">
    <property type="entry name" value="E3 UBIQUITIN-PROTEIN LIGASE"/>
    <property type="match status" value="1"/>
</dbReference>
<keyword evidence="1" id="KW-0472">Membrane</keyword>
<feature type="transmembrane region" description="Helical" evidence="1">
    <location>
        <begin position="73"/>
        <end position="94"/>
    </location>
</feature>
<dbReference type="Proteomes" id="UP000001514">
    <property type="component" value="Unassembled WGS sequence"/>
</dbReference>
<evidence type="ECO:0000256" key="1">
    <source>
        <dbReference type="SAM" id="Phobius"/>
    </source>
</evidence>
<proteinExistence type="predicted"/>
<dbReference type="OMA" id="GHASHEV"/>
<dbReference type="AlphaFoldDB" id="D8RWD1"/>
<gene>
    <name evidence="3" type="ORF">SELMODRAFT_174867</name>
</gene>
<name>D8RWD1_SELML</name>
<dbReference type="KEGG" id="smo:SELMODRAFT_174867"/>
<dbReference type="OrthoDB" id="1914153at2759"/>
<dbReference type="Gramene" id="EFJ23524">
    <property type="protein sequence ID" value="EFJ23524"/>
    <property type="gene ID" value="SELMODRAFT_174867"/>
</dbReference>
<accession>D8RWD1</accession>
<feature type="domain" description="DUF2062" evidence="2">
    <location>
        <begin position="26"/>
        <end position="160"/>
    </location>
</feature>
<keyword evidence="1" id="KW-1133">Transmembrane helix</keyword>
<dbReference type="eggNOG" id="ENOG502RYM9">
    <property type="taxonomic scope" value="Eukaryota"/>
</dbReference>
<organism evidence="4">
    <name type="scientific">Selaginella moellendorffii</name>
    <name type="common">Spikemoss</name>
    <dbReference type="NCBI Taxonomy" id="88036"/>
    <lineage>
        <taxon>Eukaryota</taxon>
        <taxon>Viridiplantae</taxon>
        <taxon>Streptophyta</taxon>
        <taxon>Embryophyta</taxon>
        <taxon>Tracheophyta</taxon>
        <taxon>Lycopodiopsida</taxon>
        <taxon>Selaginellales</taxon>
        <taxon>Selaginellaceae</taxon>
        <taxon>Selaginella</taxon>
    </lineage>
</organism>
<dbReference type="HOGENOM" id="CLU_119034_0_0_1"/>
<protein>
    <recommendedName>
        <fullName evidence="2">DUF2062 domain-containing protein</fullName>
    </recommendedName>
</protein>
<reference evidence="3 4" key="1">
    <citation type="journal article" date="2011" name="Science">
        <title>The Selaginella genome identifies genetic changes associated with the evolution of vascular plants.</title>
        <authorList>
            <person name="Banks J.A."/>
            <person name="Nishiyama T."/>
            <person name="Hasebe M."/>
            <person name="Bowman J.L."/>
            <person name="Gribskov M."/>
            <person name="dePamphilis C."/>
            <person name="Albert V.A."/>
            <person name="Aono N."/>
            <person name="Aoyama T."/>
            <person name="Ambrose B.A."/>
            <person name="Ashton N.W."/>
            <person name="Axtell M.J."/>
            <person name="Barker E."/>
            <person name="Barker M.S."/>
            <person name="Bennetzen J.L."/>
            <person name="Bonawitz N.D."/>
            <person name="Chapple C."/>
            <person name="Cheng C."/>
            <person name="Correa L.G."/>
            <person name="Dacre M."/>
            <person name="DeBarry J."/>
            <person name="Dreyer I."/>
            <person name="Elias M."/>
            <person name="Engstrom E.M."/>
            <person name="Estelle M."/>
            <person name="Feng L."/>
            <person name="Finet C."/>
            <person name="Floyd S.K."/>
            <person name="Frommer W.B."/>
            <person name="Fujita T."/>
            <person name="Gramzow L."/>
            <person name="Gutensohn M."/>
            <person name="Harholt J."/>
            <person name="Hattori M."/>
            <person name="Heyl A."/>
            <person name="Hirai T."/>
            <person name="Hiwatashi Y."/>
            <person name="Ishikawa M."/>
            <person name="Iwata M."/>
            <person name="Karol K.G."/>
            <person name="Koehler B."/>
            <person name="Kolukisaoglu U."/>
            <person name="Kubo M."/>
            <person name="Kurata T."/>
            <person name="Lalonde S."/>
            <person name="Li K."/>
            <person name="Li Y."/>
            <person name="Litt A."/>
            <person name="Lyons E."/>
            <person name="Manning G."/>
            <person name="Maruyama T."/>
            <person name="Michael T.P."/>
            <person name="Mikami K."/>
            <person name="Miyazaki S."/>
            <person name="Morinaga S."/>
            <person name="Murata T."/>
            <person name="Mueller-Roeber B."/>
            <person name="Nelson D.R."/>
            <person name="Obara M."/>
            <person name="Oguri Y."/>
            <person name="Olmstead R.G."/>
            <person name="Onodera N."/>
            <person name="Petersen B.L."/>
            <person name="Pils B."/>
            <person name="Prigge M."/>
            <person name="Rensing S.A."/>
            <person name="Riano-Pachon D.M."/>
            <person name="Roberts A.W."/>
            <person name="Sato Y."/>
            <person name="Scheller H.V."/>
            <person name="Schulz B."/>
            <person name="Schulz C."/>
            <person name="Shakirov E.V."/>
            <person name="Shibagaki N."/>
            <person name="Shinohara N."/>
            <person name="Shippen D.E."/>
            <person name="Soerensen I."/>
            <person name="Sotooka R."/>
            <person name="Sugimoto N."/>
            <person name="Sugita M."/>
            <person name="Sumikawa N."/>
            <person name="Tanurdzic M."/>
            <person name="Theissen G."/>
            <person name="Ulvskov P."/>
            <person name="Wakazuki S."/>
            <person name="Weng J.K."/>
            <person name="Willats W.W."/>
            <person name="Wipf D."/>
            <person name="Wolf P.G."/>
            <person name="Yang L."/>
            <person name="Zimmer A.D."/>
            <person name="Zhu Q."/>
            <person name="Mitros T."/>
            <person name="Hellsten U."/>
            <person name="Loque D."/>
            <person name="Otillar R."/>
            <person name="Salamov A."/>
            <person name="Schmutz J."/>
            <person name="Shapiro H."/>
            <person name="Lindquist E."/>
            <person name="Lucas S."/>
            <person name="Rokhsar D."/>
            <person name="Grigoriev I.V."/>
        </authorList>
    </citation>
    <scope>NUCLEOTIDE SEQUENCE [LARGE SCALE GENOMIC DNA]</scope>
</reference>
<evidence type="ECO:0000259" key="2">
    <source>
        <dbReference type="Pfam" id="PF09835"/>
    </source>
</evidence>
<dbReference type="Pfam" id="PF09835">
    <property type="entry name" value="DUF2062"/>
    <property type="match status" value="1"/>
</dbReference>
<feature type="transmembrane region" description="Helical" evidence="1">
    <location>
        <begin position="125"/>
        <end position="151"/>
    </location>
</feature>
<feature type="transmembrane region" description="Helical" evidence="1">
    <location>
        <begin position="41"/>
        <end position="66"/>
    </location>
</feature>
<evidence type="ECO:0000313" key="3">
    <source>
        <dbReference type="EMBL" id="EFJ23524.1"/>
    </source>
</evidence>
<sequence length="180" mass="19820">MGKMGLRNNWLVRWMRRRIVDPVLGFVRRGTEPKQLALSGALGITLGVFPVYGATALLCALAALVLRSKCHVPLLMLANLVATPIELSLIIPFLRVGEYVLGAEHIALTTSTFKEAFSGHLPRQVIFGLLYAVLGWIVASPFIFCGLYAAFLPMFQSLSRKVRSEPLIRQGRSSSRPLSV</sequence>